<dbReference type="RefSeq" id="WP_305027647.1">
    <property type="nucleotide sequence ID" value="NZ_JAUQTA010000001.1"/>
</dbReference>
<feature type="transmembrane region" description="Helical" evidence="7">
    <location>
        <begin position="146"/>
        <end position="163"/>
    </location>
</feature>
<evidence type="ECO:0000256" key="3">
    <source>
        <dbReference type="ARBA" id="ARBA00022692"/>
    </source>
</evidence>
<keyword evidence="2 8" id="KW-0132">Cell division</keyword>
<evidence type="ECO:0000256" key="5">
    <source>
        <dbReference type="ARBA" id="ARBA00023136"/>
    </source>
</evidence>
<evidence type="ECO:0000256" key="1">
    <source>
        <dbReference type="ARBA" id="ARBA00022475"/>
    </source>
</evidence>
<keyword evidence="1" id="KW-1003">Cell membrane</keyword>
<sequence length="166" mass="17924">MSKSKATATAPQGIDPLKGPIFSVRFLVSLLLIAAGIAAVVLWTIHLHQGYDWTPTAKDKTAPKALIPGTGKLDNWNWVIGFGLVFLGLVFAAHRKTPLGRGRGPVVGMLGCFLIGLVWICTFYVFANKAPGADGSVWLLSDLQQYNLMVGIGFMAVGFTYATKWE</sequence>
<keyword evidence="6" id="KW-0131">Cell cycle</keyword>
<organism evidence="8 9">
    <name type="scientific">Nocardioides jiangxiensis</name>
    <dbReference type="NCBI Taxonomy" id="3064524"/>
    <lineage>
        <taxon>Bacteria</taxon>
        <taxon>Bacillati</taxon>
        <taxon>Actinomycetota</taxon>
        <taxon>Actinomycetes</taxon>
        <taxon>Propionibacteriales</taxon>
        <taxon>Nocardioidaceae</taxon>
        <taxon>Nocardioides</taxon>
    </lineage>
</organism>
<evidence type="ECO:0000256" key="2">
    <source>
        <dbReference type="ARBA" id="ARBA00022618"/>
    </source>
</evidence>
<reference evidence="8 9" key="1">
    <citation type="submission" date="2023-07" db="EMBL/GenBank/DDBJ databases">
        <title>Nocardioides sp. nov WY-20 isolated from soil.</title>
        <authorList>
            <person name="Liu B."/>
            <person name="Wan Y."/>
        </authorList>
    </citation>
    <scope>NUCLEOTIDE SEQUENCE [LARGE SCALE GENOMIC DNA]</scope>
    <source>
        <strain evidence="8 9">WY-20</strain>
    </source>
</reference>
<keyword evidence="4 7" id="KW-1133">Transmembrane helix</keyword>
<feature type="transmembrane region" description="Helical" evidence="7">
    <location>
        <begin position="21"/>
        <end position="45"/>
    </location>
</feature>
<dbReference type="Pfam" id="PF06781">
    <property type="entry name" value="CrgA"/>
    <property type="match status" value="1"/>
</dbReference>
<feature type="transmembrane region" description="Helical" evidence="7">
    <location>
        <begin position="106"/>
        <end position="126"/>
    </location>
</feature>
<accession>A0ABT9B243</accession>
<proteinExistence type="predicted"/>
<dbReference type="InterPro" id="IPR009619">
    <property type="entry name" value="CrgA"/>
</dbReference>
<keyword evidence="9" id="KW-1185">Reference proteome</keyword>
<comment type="caution">
    <text evidence="8">The sequence shown here is derived from an EMBL/GenBank/DDBJ whole genome shotgun (WGS) entry which is preliminary data.</text>
</comment>
<feature type="transmembrane region" description="Helical" evidence="7">
    <location>
        <begin position="76"/>
        <end position="94"/>
    </location>
</feature>
<evidence type="ECO:0000256" key="7">
    <source>
        <dbReference type="SAM" id="Phobius"/>
    </source>
</evidence>
<keyword evidence="3 7" id="KW-0812">Transmembrane</keyword>
<name>A0ABT9B243_9ACTN</name>
<dbReference type="Proteomes" id="UP001233314">
    <property type="component" value="Unassembled WGS sequence"/>
</dbReference>
<dbReference type="GO" id="GO:0051301">
    <property type="term" value="P:cell division"/>
    <property type="evidence" value="ECO:0007669"/>
    <property type="project" value="UniProtKB-KW"/>
</dbReference>
<keyword evidence="5 7" id="KW-0472">Membrane</keyword>
<protein>
    <submittedName>
        <fullName evidence="8">Cell division protein CrgA</fullName>
    </submittedName>
</protein>
<evidence type="ECO:0000313" key="8">
    <source>
        <dbReference type="EMBL" id="MDO7868273.1"/>
    </source>
</evidence>
<evidence type="ECO:0000256" key="6">
    <source>
        <dbReference type="ARBA" id="ARBA00023306"/>
    </source>
</evidence>
<evidence type="ECO:0000256" key="4">
    <source>
        <dbReference type="ARBA" id="ARBA00022989"/>
    </source>
</evidence>
<gene>
    <name evidence="8" type="ORF">Q5722_07810</name>
</gene>
<dbReference type="EMBL" id="JAUQTA010000001">
    <property type="protein sequence ID" value="MDO7868273.1"/>
    <property type="molecule type" value="Genomic_DNA"/>
</dbReference>
<evidence type="ECO:0000313" key="9">
    <source>
        <dbReference type="Proteomes" id="UP001233314"/>
    </source>
</evidence>